<evidence type="ECO:0000313" key="2">
    <source>
        <dbReference type="EMBL" id="QSG03982.1"/>
    </source>
</evidence>
<dbReference type="GeneID" id="70686167"/>
<accession>A0A897MTZ4</accession>
<evidence type="ECO:0000256" key="1">
    <source>
        <dbReference type="SAM" id="Phobius"/>
    </source>
</evidence>
<dbReference type="EMBL" id="CP064786">
    <property type="protein sequence ID" value="QSG03982.1"/>
    <property type="molecule type" value="Genomic_DNA"/>
</dbReference>
<organism evidence="2 3">
    <name type="scientific">Natranaeroarchaeum sulfidigenes</name>
    <dbReference type="NCBI Taxonomy" id="2784880"/>
    <lineage>
        <taxon>Archaea</taxon>
        <taxon>Methanobacteriati</taxon>
        <taxon>Methanobacteriota</taxon>
        <taxon>Stenosarchaea group</taxon>
        <taxon>Halobacteria</taxon>
        <taxon>Halobacteriales</taxon>
        <taxon>Natronoarchaeaceae</taxon>
        <taxon>Natranaeroarchaeum</taxon>
    </lineage>
</organism>
<keyword evidence="1" id="KW-0472">Membrane</keyword>
<reference evidence="2" key="1">
    <citation type="submission" date="2020-11" db="EMBL/GenBank/DDBJ databases">
        <title>Carbohydrate-dependent, anaerobic sulfur respiration: A novel catabolism in halophilic archaea.</title>
        <authorList>
            <person name="Sorokin D.Y."/>
            <person name="Messina E."/>
            <person name="Smedile F."/>
            <person name="La Cono V."/>
            <person name="Hallsworth J.E."/>
            <person name="Yakimov M.M."/>
        </authorList>
    </citation>
    <scope>NUCLEOTIDE SEQUENCE</scope>
    <source>
        <strain evidence="2">AArc-S</strain>
    </source>
</reference>
<keyword evidence="3" id="KW-1185">Reference proteome</keyword>
<dbReference type="KEGG" id="hara:AArcS_2789"/>
<keyword evidence="1" id="KW-1133">Transmembrane helix</keyword>
<proteinExistence type="predicted"/>
<feature type="transmembrane region" description="Helical" evidence="1">
    <location>
        <begin position="12"/>
        <end position="30"/>
    </location>
</feature>
<dbReference type="RefSeq" id="WP_238478014.1">
    <property type="nucleotide sequence ID" value="NZ_CP064786.1"/>
</dbReference>
<gene>
    <name evidence="2" type="ORF">AArcS_2789</name>
</gene>
<sequence>MSDDGLHPWIGILLGALLAGANTAVVGLVIDGPEAVAAGLGLAMPILLLYGAGDTFDREQYLADHSTGETVSDMVVIAIGAVLVGVLGVVATSAVTGSQIAVYGIAAGATFLGGYVALYVRQPEYHGPVGN</sequence>
<protein>
    <submittedName>
        <fullName evidence="2">Uncharacterized protein</fullName>
    </submittedName>
</protein>
<feature type="transmembrane region" description="Helical" evidence="1">
    <location>
        <begin position="36"/>
        <end position="53"/>
    </location>
</feature>
<feature type="transmembrane region" description="Helical" evidence="1">
    <location>
        <begin position="74"/>
        <end position="94"/>
    </location>
</feature>
<name>A0A897MTZ4_9EURY</name>
<evidence type="ECO:0000313" key="3">
    <source>
        <dbReference type="Proteomes" id="UP000663586"/>
    </source>
</evidence>
<keyword evidence="1" id="KW-0812">Transmembrane</keyword>
<dbReference type="AlphaFoldDB" id="A0A897MTZ4"/>
<dbReference type="Proteomes" id="UP000663586">
    <property type="component" value="Chromosome"/>
</dbReference>
<feature type="transmembrane region" description="Helical" evidence="1">
    <location>
        <begin position="100"/>
        <end position="120"/>
    </location>
</feature>